<keyword evidence="2" id="KW-1185">Reference proteome</keyword>
<protein>
    <submittedName>
        <fullName evidence="1">Uncharacterized protein</fullName>
    </submittedName>
</protein>
<organism evidence="1 2">
    <name type="scientific">Desulfitobacterium hafniense (strain Y51)</name>
    <dbReference type="NCBI Taxonomy" id="138119"/>
    <lineage>
        <taxon>Bacteria</taxon>
        <taxon>Bacillati</taxon>
        <taxon>Bacillota</taxon>
        <taxon>Clostridia</taxon>
        <taxon>Eubacteriales</taxon>
        <taxon>Desulfitobacteriaceae</taxon>
        <taxon>Desulfitobacterium</taxon>
    </lineage>
</organism>
<dbReference type="AlphaFoldDB" id="Q24TS4"/>
<name>Q24TS4_DESHY</name>
<gene>
    <name evidence="1" type="ordered locus">DSY2779</name>
</gene>
<evidence type="ECO:0000313" key="2">
    <source>
        <dbReference type="Proteomes" id="UP000001946"/>
    </source>
</evidence>
<dbReference type="Proteomes" id="UP000001946">
    <property type="component" value="Chromosome"/>
</dbReference>
<dbReference type="KEGG" id="dsy:DSY2779"/>
<reference evidence="1 2" key="1">
    <citation type="journal article" date="2006" name="J. Bacteriol.">
        <title>Complete genome sequence of the dehalorespiring bacterium Desulfitobacterium hafniense Y51 and comparison with Dehalococcoides ethenogenes 195.</title>
        <authorList>
            <person name="Nonaka H."/>
            <person name="Keresztes G."/>
            <person name="Shinoda Y."/>
            <person name="Ikenaga Y."/>
            <person name="Abe M."/>
            <person name="Naito K."/>
            <person name="Inatomi K."/>
            <person name="Furukawa K."/>
            <person name="Inui M."/>
            <person name="Yukawa H."/>
        </authorList>
    </citation>
    <scope>NUCLEOTIDE SEQUENCE [LARGE SCALE GENOMIC DNA]</scope>
    <source>
        <strain evidence="1 2">Y51</strain>
    </source>
</reference>
<sequence>MKPHSLLCSLPAPHYTHFTRAQALRLCGKGRHCIIRMSSWTAGLLRVGANSPARAWKCANTFRSRRLFNFHLFLIIACLKENARKYPYWLSYGNTEHLVIWSRKPQTIPDLLAPKQNGTLGFLS</sequence>
<accession>Q24TS4</accession>
<proteinExistence type="predicted"/>
<evidence type="ECO:0000313" key="1">
    <source>
        <dbReference type="EMBL" id="BAE84568.1"/>
    </source>
</evidence>
<dbReference type="HOGENOM" id="CLU_2000217_0_0_9"/>
<dbReference type="EMBL" id="AP008230">
    <property type="protein sequence ID" value="BAE84568.1"/>
    <property type="molecule type" value="Genomic_DNA"/>
</dbReference>